<protein>
    <recommendedName>
        <fullName evidence="2">DUF402 domain-containing protein</fullName>
    </recommendedName>
</protein>
<comment type="caution">
    <text evidence="3">The sequence shown here is derived from an EMBL/GenBank/DDBJ whole genome shotgun (WGS) entry which is preliminary data.</text>
</comment>
<feature type="domain" description="DUF402" evidence="2">
    <location>
        <begin position="19"/>
        <end position="156"/>
    </location>
</feature>
<dbReference type="Pfam" id="PF04167">
    <property type="entry name" value="DUF402"/>
    <property type="match status" value="1"/>
</dbReference>
<proteinExistence type="predicted"/>
<dbReference type="PANTHER" id="PTHR39159">
    <property type="match status" value="1"/>
</dbReference>
<keyword evidence="4" id="KW-1185">Reference proteome</keyword>
<dbReference type="AlphaFoldDB" id="A0A399ESN2"/>
<dbReference type="RefSeq" id="WP_119277365.1">
    <property type="nucleotide sequence ID" value="NZ_QWLA01000028.1"/>
</dbReference>
<dbReference type="Proteomes" id="UP000265341">
    <property type="component" value="Unassembled WGS sequence"/>
</dbReference>
<accession>A0A399ESN2</accession>
<keyword evidence="1" id="KW-0378">Hydrolase</keyword>
<reference evidence="3 4" key="1">
    <citation type="submission" date="2018-08" db="EMBL/GenBank/DDBJ databases">
        <title>Meiothermus roseus NBRC 110900 genome sequencing project.</title>
        <authorList>
            <person name="Da Costa M.S."/>
            <person name="Albuquerque L."/>
            <person name="Raposo P."/>
            <person name="Froufe H.J.C."/>
            <person name="Barroso C.S."/>
            <person name="Egas C."/>
        </authorList>
    </citation>
    <scope>NUCLEOTIDE SEQUENCE [LARGE SCALE GENOMIC DNA]</scope>
    <source>
        <strain evidence="3 4">NBRC 110900</strain>
    </source>
</reference>
<dbReference type="InterPro" id="IPR007295">
    <property type="entry name" value="DUF402"/>
</dbReference>
<dbReference type="PANTHER" id="PTHR39159:SF1">
    <property type="entry name" value="UPF0374 PROTEIN YGAC"/>
    <property type="match status" value="1"/>
</dbReference>
<evidence type="ECO:0000256" key="1">
    <source>
        <dbReference type="ARBA" id="ARBA00022801"/>
    </source>
</evidence>
<dbReference type="InterPro" id="IPR050212">
    <property type="entry name" value="Ntdp-like"/>
</dbReference>
<gene>
    <name evidence="3" type="ORF">Mrose_01692</name>
</gene>
<dbReference type="GO" id="GO:0016787">
    <property type="term" value="F:hydrolase activity"/>
    <property type="evidence" value="ECO:0007669"/>
    <property type="project" value="UniProtKB-KW"/>
</dbReference>
<dbReference type="InterPro" id="IPR035930">
    <property type="entry name" value="FomD-like_sf"/>
</dbReference>
<name>A0A399ESN2_9DEIN</name>
<organism evidence="3 4">
    <name type="scientific">Calidithermus roseus</name>
    <dbReference type="NCBI Taxonomy" id="1644118"/>
    <lineage>
        <taxon>Bacteria</taxon>
        <taxon>Thermotogati</taxon>
        <taxon>Deinococcota</taxon>
        <taxon>Deinococci</taxon>
        <taxon>Thermales</taxon>
        <taxon>Thermaceae</taxon>
        <taxon>Calidithermus</taxon>
    </lineage>
</organism>
<dbReference type="SUPFAM" id="SSF159234">
    <property type="entry name" value="FomD-like"/>
    <property type="match status" value="1"/>
</dbReference>
<evidence type="ECO:0000313" key="3">
    <source>
        <dbReference type="EMBL" id="RIH86553.1"/>
    </source>
</evidence>
<sequence>MYGPGQRVRLEFWKYPQDRLHYWWEAEVREVREGAVLLYMPLGFEFHHESKGRVLRVDHQAYVAFFESRWYSGGPDLDAEGRVLEYYWNIQTPPRFEPERIWQYDLELDVKCRADHRCQTFDLEEFAAKAPLYPAEWVERATQAVAEVERHMLQGEWPVLPPGRAGQWLERI</sequence>
<dbReference type="Gene3D" id="2.40.380.10">
    <property type="entry name" value="FomD-like"/>
    <property type="match status" value="1"/>
</dbReference>
<evidence type="ECO:0000259" key="2">
    <source>
        <dbReference type="Pfam" id="PF04167"/>
    </source>
</evidence>
<dbReference type="OrthoDB" id="31238at2"/>
<evidence type="ECO:0000313" key="4">
    <source>
        <dbReference type="Proteomes" id="UP000265341"/>
    </source>
</evidence>
<dbReference type="EMBL" id="QWLA01000028">
    <property type="protein sequence ID" value="RIH86553.1"/>
    <property type="molecule type" value="Genomic_DNA"/>
</dbReference>